<reference evidence="1 2" key="1">
    <citation type="submission" date="2019-10" db="EMBL/GenBank/DDBJ databases">
        <authorList>
            <person name="Karimi E."/>
        </authorList>
    </citation>
    <scope>NUCLEOTIDE SEQUENCE [LARGE SCALE GENOMIC DNA]</scope>
    <source>
        <strain evidence="1">Aeromonas sp. 8C</strain>
    </source>
</reference>
<protein>
    <submittedName>
        <fullName evidence="1">Uncharacterized protein</fullName>
    </submittedName>
</protein>
<gene>
    <name evidence="1" type="ORF">AERO8C_70457</name>
</gene>
<evidence type="ECO:0000313" key="1">
    <source>
        <dbReference type="EMBL" id="VXA88829.1"/>
    </source>
</evidence>
<proteinExistence type="predicted"/>
<organism evidence="1 2">
    <name type="scientific">Aeromonas veronii</name>
    <dbReference type="NCBI Taxonomy" id="654"/>
    <lineage>
        <taxon>Bacteria</taxon>
        <taxon>Pseudomonadati</taxon>
        <taxon>Pseudomonadota</taxon>
        <taxon>Gammaproteobacteria</taxon>
        <taxon>Aeromonadales</taxon>
        <taxon>Aeromonadaceae</taxon>
        <taxon>Aeromonas</taxon>
    </lineage>
</organism>
<dbReference type="Proteomes" id="UP000439123">
    <property type="component" value="Unassembled WGS sequence"/>
</dbReference>
<accession>A0A653LB40</accession>
<name>A0A653LB40_AERVE</name>
<dbReference type="AlphaFoldDB" id="A0A653LB40"/>
<evidence type="ECO:0000313" key="2">
    <source>
        <dbReference type="Proteomes" id="UP000439123"/>
    </source>
</evidence>
<dbReference type="EMBL" id="CABWLC010000020">
    <property type="protein sequence ID" value="VXA88829.1"/>
    <property type="molecule type" value="Genomic_DNA"/>
</dbReference>
<sequence length="130" mass="14982">MLTRTSLQALALGSPFTLTAFLSTDIRFFTLASRLASGLFGRHEWLTPKITGLTRTRDDLTRWDTMRGTVRLEQEQDPAPIRPNQATEHRRIGILWACCWYFDTEWLIGLMTQKKKGSRSCLDMFMRAPS</sequence>